<keyword evidence="2" id="KW-0812">Transmembrane</keyword>
<dbReference type="InterPro" id="IPR029044">
    <property type="entry name" value="Nucleotide-diphossugar_trans"/>
</dbReference>
<dbReference type="SUPFAM" id="SSF53448">
    <property type="entry name" value="Nucleotide-diphospho-sugar transferases"/>
    <property type="match status" value="1"/>
</dbReference>
<evidence type="ECO:0000313" key="3">
    <source>
        <dbReference type="EMBL" id="KAJ8021907.1"/>
    </source>
</evidence>
<feature type="compositionally biased region" description="Polar residues" evidence="1">
    <location>
        <begin position="128"/>
        <end position="137"/>
    </location>
</feature>
<comment type="caution">
    <text evidence="3">The sequence shown here is derived from an EMBL/GenBank/DDBJ whole genome shotgun (WGS) entry which is preliminary data.</text>
</comment>
<protein>
    <submittedName>
        <fullName evidence="3">Xyloside xylosyltransferase 1</fullName>
    </submittedName>
</protein>
<keyword evidence="2" id="KW-1133">Transmembrane helix</keyword>
<feature type="region of interest" description="Disordered" evidence="1">
    <location>
        <begin position="86"/>
        <end position="108"/>
    </location>
</feature>
<gene>
    <name evidence="3" type="ORF">HOLleu_39240</name>
</gene>
<feature type="compositionally biased region" description="Polar residues" evidence="1">
    <location>
        <begin position="86"/>
        <end position="96"/>
    </location>
</feature>
<dbReference type="GO" id="GO:0016266">
    <property type="term" value="P:protein O-linked glycosylation via N-acetyl-galactosamine"/>
    <property type="evidence" value="ECO:0007669"/>
    <property type="project" value="TreeGrafter"/>
</dbReference>
<keyword evidence="2" id="KW-0472">Membrane</keyword>
<reference evidence="3" key="1">
    <citation type="submission" date="2021-10" db="EMBL/GenBank/DDBJ databases">
        <title>Tropical sea cucumber genome reveals ecological adaptation and Cuvierian tubules defense mechanism.</title>
        <authorList>
            <person name="Chen T."/>
        </authorList>
    </citation>
    <scope>NUCLEOTIDE SEQUENCE</scope>
    <source>
        <strain evidence="3">Nanhai2018</strain>
        <tissue evidence="3">Muscle</tissue>
    </source>
</reference>
<dbReference type="Proteomes" id="UP001152320">
    <property type="component" value="Chromosome 21"/>
</dbReference>
<keyword evidence="4" id="KW-1185">Reference proteome</keyword>
<evidence type="ECO:0000313" key="4">
    <source>
        <dbReference type="Proteomes" id="UP001152320"/>
    </source>
</evidence>
<dbReference type="PANTHER" id="PTHR46612:SF1">
    <property type="entry name" value="XYLOSIDE XYLOSYLTRANSFERASE 1"/>
    <property type="match status" value="1"/>
</dbReference>
<evidence type="ECO:0000256" key="1">
    <source>
        <dbReference type="SAM" id="MobiDB-lite"/>
    </source>
</evidence>
<dbReference type="Gene3D" id="3.90.550.10">
    <property type="entry name" value="Spore Coat Polysaccharide Biosynthesis Protein SpsA, Chain A"/>
    <property type="match status" value="1"/>
</dbReference>
<dbReference type="Pfam" id="PF01501">
    <property type="entry name" value="Glyco_transf_8"/>
    <property type="match status" value="1"/>
</dbReference>
<dbReference type="InterPro" id="IPR002495">
    <property type="entry name" value="Glyco_trans_8"/>
</dbReference>
<dbReference type="AlphaFoldDB" id="A0A9Q0YFR7"/>
<feature type="transmembrane region" description="Helical" evidence="2">
    <location>
        <begin position="45"/>
        <end position="66"/>
    </location>
</feature>
<accession>A0A9Q0YFR7</accession>
<name>A0A9Q0YFR7_HOLLE</name>
<proteinExistence type="predicted"/>
<sequence>MHQRPNKTKSTSHPSGSKGKPNERPSQQQSKMLFRRSVGKSIASWLYSFTQLFVIIGIFVALVYVYDKRILYGFAREAGWIHSVRNSPQNLDNNLSGLGPGKEGQENKKVQGLKEALAEPPDLGKENMNISPTQSVGEETGKGDEQLENILYHKKINEDKLETGEDYEKDKSEDGNMFTHHVLQVLTNSHTKPHLKTRFDVCIRSILRQSSLNLHFFFVVDKPSQEFIMEALQDTTDDGISKSKFQFTFLNIDDLGHDLAPYVTDLQTKLSGTHPYYRDTIFYLSLGIHHRGILPSYVKQIVILDTDLKFMNDIKLLFEFFNDFADDNVMAIAHEQQPVYRHLFSLYRSQNKGTIVGDPPPNGLTGFNSGVMLIDIERMRKSKLYKEVLTTEFIDKYANKYHFKGHLGDQDFFSLVSMERNELFYILPCSWNKQLCIWWKDKGYKDVFDLYFNCPDPIHVYHGNCNTNIPY</sequence>
<dbReference type="InterPro" id="IPR042465">
    <property type="entry name" value="XXLT1"/>
</dbReference>
<feature type="region of interest" description="Disordered" evidence="1">
    <location>
        <begin position="121"/>
        <end position="141"/>
    </location>
</feature>
<dbReference type="EMBL" id="JAIZAY010000021">
    <property type="protein sequence ID" value="KAJ8021907.1"/>
    <property type="molecule type" value="Genomic_DNA"/>
</dbReference>
<feature type="region of interest" description="Disordered" evidence="1">
    <location>
        <begin position="1"/>
        <end position="29"/>
    </location>
</feature>
<dbReference type="OrthoDB" id="411524at2759"/>
<dbReference type="GO" id="GO:0140560">
    <property type="term" value="F:xylosyl alpha-1,3-xylosyltransferase activity"/>
    <property type="evidence" value="ECO:0007669"/>
    <property type="project" value="TreeGrafter"/>
</dbReference>
<dbReference type="PANTHER" id="PTHR46612">
    <property type="entry name" value="XYLOSIDE XYLOSYLTRANSFERASE 1"/>
    <property type="match status" value="1"/>
</dbReference>
<evidence type="ECO:0000256" key="2">
    <source>
        <dbReference type="SAM" id="Phobius"/>
    </source>
</evidence>
<organism evidence="3 4">
    <name type="scientific">Holothuria leucospilota</name>
    <name type="common">Black long sea cucumber</name>
    <name type="synonym">Mertensiothuria leucospilota</name>
    <dbReference type="NCBI Taxonomy" id="206669"/>
    <lineage>
        <taxon>Eukaryota</taxon>
        <taxon>Metazoa</taxon>
        <taxon>Echinodermata</taxon>
        <taxon>Eleutherozoa</taxon>
        <taxon>Echinozoa</taxon>
        <taxon>Holothuroidea</taxon>
        <taxon>Aspidochirotacea</taxon>
        <taxon>Aspidochirotida</taxon>
        <taxon>Holothuriidae</taxon>
        <taxon>Holothuria</taxon>
    </lineage>
</organism>
<dbReference type="GO" id="GO:0005789">
    <property type="term" value="C:endoplasmic reticulum membrane"/>
    <property type="evidence" value="ECO:0007669"/>
    <property type="project" value="TreeGrafter"/>
</dbReference>